<dbReference type="AlphaFoldDB" id="A0AA88J4Z5"/>
<reference evidence="2" key="1">
    <citation type="submission" date="2023-07" db="EMBL/GenBank/DDBJ databases">
        <title>draft genome sequence of fig (Ficus carica).</title>
        <authorList>
            <person name="Takahashi T."/>
            <person name="Nishimura K."/>
        </authorList>
    </citation>
    <scope>NUCLEOTIDE SEQUENCE</scope>
</reference>
<name>A0AA88J4Z5_FICCA</name>
<proteinExistence type="predicted"/>
<keyword evidence="1" id="KW-0472">Membrane</keyword>
<evidence type="ECO:0000313" key="3">
    <source>
        <dbReference type="Proteomes" id="UP001187192"/>
    </source>
</evidence>
<gene>
    <name evidence="2" type="ORF">TIFTF001_034306</name>
</gene>
<feature type="transmembrane region" description="Helical" evidence="1">
    <location>
        <begin position="49"/>
        <end position="71"/>
    </location>
</feature>
<evidence type="ECO:0000256" key="1">
    <source>
        <dbReference type="SAM" id="Phobius"/>
    </source>
</evidence>
<dbReference type="EMBL" id="BTGU01000221">
    <property type="protein sequence ID" value="GMN65238.1"/>
    <property type="molecule type" value="Genomic_DNA"/>
</dbReference>
<evidence type="ECO:0000313" key="2">
    <source>
        <dbReference type="EMBL" id="GMN65238.1"/>
    </source>
</evidence>
<organism evidence="2 3">
    <name type="scientific">Ficus carica</name>
    <name type="common">Common fig</name>
    <dbReference type="NCBI Taxonomy" id="3494"/>
    <lineage>
        <taxon>Eukaryota</taxon>
        <taxon>Viridiplantae</taxon>
        <taxon>Streptophyta</taxon>
        <taxon>Embryophyta</taxon>
        <taxon>Tracheophyta</taxon>
        <taxon>Spermatophyta</taxon>
        <taxon>Magnoliopsida</taxon>
        <taxon>eudicotyledons</taxon>
        <taxon>Gunneridae</taxon>
        <taxon>Pentapetalae</taxon>
        <taxon>rosids</taxon>
        <taxon>fabids</taxon>
        <taxon>Rosales</taxon>
        <taxon>Moraceae</taxon>
        <taxon>Ficeae</taxon>
        <taxon>Ficus</taxon>
    </lineage>
</organism>
<keyword evidence="1" id="KW-0812">Transmembrane</keyword>
<comment type="caution">
    <text evidence="2">The sequence shown here is derived from an EMBL/GenBank/DDBJ whole genome shotgun (WGS) entry which is preliminary data.</text>
</comment>
<keyword evidence="3" id="KW-1185">Reference proteome</keyword>
<accession>A0AA88J4Z5</accession>
<dbReference type="Proteomes" id="UP001187192">
    <property type="component" value="Unassembled WGS sequence"/>
</dbReference>
<sequence length="72" mass="7758">MESDRATQMSLKPSGLSSFAVQDYAILQRVLGMRQGHMARVGPILSRHFFILGIPVGVLVVGATFNGVSILD</sequence>
<keyword evidence="1" id="KW-1133">Transmembrane helix</keyword>
<protein>
    <submittedName>
        <fullName evidence="2">Uncharacterized protein</fullName>
    </submittedName>
</protein>